<dbReference type="GO" id="GO:0016020">
    <property type="term" value="C:membrane"/>
    <property type="evidence" value="ECO:0007669"/>
    <property type="project" value="TreeGrafter"/>
</dbReference>
<accession>A0A543DQI7</accession>
<name>A0A543DQI7_9PSEU</name>
<comment type="caution">
    <text evidence="2">The sequence shown here is derived from an EMBL/GenBank/DDBJ whole genome shotgun (WGS) entry which is preliminary data.</text>
</comment>
<protein>
    <submittedName>
        <fullName evidence="2">Pimeloyl-ACP methyl ester carboxylesterase</fullName>
    </submittedName>
</protein>
<dbReference type="PANTHER" id="PTHR43798:SF33">
    <property type="entry name" value="HYDROLASE, PUTATIVE (AFU_ORTHOLOGUE AFUA_2G14860)-RELATED"/>
    <property type="match status" value="1"/>
</dbReference>
<evidence type="ECO:0000313" key="2">
    <source>
        <dbReference type="EMBL" id="TQM11584.1"/>
    </source>
</evidence>
<dbReference type="InterPro" id="IPR029058">
    <property type="entry name" value="AB_hydrolase_fold"/>
</dbReference>
<evidence type="ECO:0000313" key="3">
    <source>
        <dbReference type="Proteomes" id="UP000315677"/>
    </source>
</evidence>
<gene>
    <name evidence="2" type="ORF">FB558_4149</name>
</gene>
<sequence length="252" mass="27252">MTVVLVHGNPESAAIWTALVDELAKAGVTDTVRLSPPGFGAPLPDHFAADVTGYRDWLIAELELLGRPVHLVGHDWGGAHVLNVAMVRPDLLHSWASDAIGLYDPGYVWHDLAQRWQTDGTGEADVGTLVGAPLERKTQQMVSLGFDRPTAEHIAHAQNADMGRALLGLYRSARQPAMADLGRALPDAAARPGLALVASEDHYVGSVALRRRSAARARARVELLEGCGHWWMAEDPARGADALTRFWASIRD</sequence>
<dbReference type="PRINTS" id="PR00412">
    <property type="entry name" value="EPOXHYDRLASE"/>
</dbReference>
<evidence type="ECO:0000259" key="1">
    <source>
        <dbReference type="Pfam" id="PF12697"/>
    </source>
</evidence>
<dbReference type="SUPFAM" id="SSF53474">
    <property type="entry name" value="alpha/beta-Hydrolases"/>
    <property type="match status" value="1"/>
</dbReference>
<feature type="domain" description="AB hydrolase-1" evidence="1">
    <location>
        <begin position="3"/>
        <end position="241"/>
    </location>
</feature>
<dbReference type="InterPro" id="IPR050266">
    <property type="entry name" value="AB_hydrolase_sf"/>
</dbReference>
<dbReference type="InterPro" id="IPR000639">
    <property type="entry name" value="Epox_hydrolase-like"/>
</dbReference>
<dbReference type="Pfam" id="PF12697">
    <property type="entry name" value="Abhydrolase_6"/>
    <property type="match status" value="1"/>
</dbReference>
<dbReference type="PANTHER" id="PTHR43798">
    <property type="entry name" value="MONOACYLGLYCEROL LIPASE"/>
    <property type="match status" value="1"/>
</dbReference>
<proteinExistence type="predicted"/>
<dbReference type="AlphaFoldDB" id="A0A543DQI7"/>
<dbReference type="Gene3D" id="3.40.50.1820">
    <property type="entry name" value="alpha/beta hydrolase"/>
    <property type="match status" value="1"/>
</dbReference>
<dbReference type="EMBL" id="VFPA01000002">
    <property type="protein sequence ID" value="TQM11584.1"/>
    <property type="molecule type" value="Genomic_DNA"/>
</dbReference>
<organism evidence="2 3">
    <name type="scientific">Pseudonocardia kunmingensis</name>
    <dbReference type="NCBI Taxonomy" id="630975"/>
    <lineage>
        <taxon>Bacteria</taxon>
        <taxon>Bacillati</taxon>
        <taxon>Actinomycetota</taxon>
        <taxon>Actinomycetes</taxon>
        <taxon>Pseudonocardiales</taxon>
        <taxon>Pseudonocardiaceae</taxon>
        <taxon>Pseudonocardia</taxon>
    </lineage>
</organism>
<reference evidence="2 3" key="1">
    <citation type="submission" date="2019-06" db="EMBL/GenBank/DDBJ databases">
        <title>Sequencing the genomes of 1000 actinobacteria strains.</title>
        <authorList>
            <person name="Klenk H.-P."/>
        </authorList>
    </citation>
    <scope>NUCLEOTIDE SEQUENCE [LARGE SCALE GENOMIC DNA]</scope>
    <source>
        <strain evidence="2 3">DSM 45301</strain>
    </source>
</reference>
<keyword evidence="3" id="KW-1185">Reference proteome</keyword>
<dbReference type="GO" id="GO:0003824">
    <property type="term" value="F:catalytic activity"/>
    <property type="evidence" value="ECO:0007669"/>
    <property type="project" value="InterPro"/>
</dbReference>
<dbReference type="RefSeq" id="WP_142055835.1">
    <property type="nucleotide sequence ID" value="NZ_VFPA01000002.1"/>
</dbReference>
<dbReference type="Proteomes" id="UP000315677">
    <property type="component" value="Unassembled WGS sequence"/>
</dbReference>
<dbReference type="OrthoDB" id="4540226at2"/>
<dbReference type="InterPro" id="IPR000073">
    <property type="entry name" value="AB_hydrolase_1"/>
</dbReference>